<dbReference type="KEGG" id="bhc:JFL75_17915"/>
<organism evidence="2 3">
    <name type="scientific">Breznakiella homolactica</name>
    <dbReference type="NCBI Taxonomy" id="2798577"/>
    <lineage>
        <taxon>Bacteria</taxon>
        <taxon>Pseudomonadati</taxon>
        <taxon>Spirochaetota</taxon>
        <taxon>Spirochaetia</taxon>
        <taxon>Spirochaetales</taxon>
        <taxon>Breznakiellaceae</taxon>
        <taxon>Breznakiella</taxon>
    </lineage>
</organism>
<reference evidence="2" key="1">
    <citation type="submission" date="2021-01" db="EMBL/GenBank/DDBJ databases">
        <title>Description of Breznakiella homolactica.</title>
        <authorList>
            <person name="Song Y."/>
            <person name="Brune A."/>
        </authorList>
    </citation>
    <scope>NUCLEOTIDE SEQUENCE</scope>
    <source>
        <strain evidence="2">RmG30</strain>
    </source>
</reference>
<proteinExistence type="predicted"/>
<dbReference type="InterPro" id="IPR025357">
    <property type="entry name" value="DUF4261"/>
</dbReference>
<keyword evidence="3" id="KW-1185">Reference proteome</keyword>
<accession>A0A7T7XM75</accession>
<sequence>MDTLGLYAFGLPDVQYHFRGLDPNAVVSHAYNVAYYQFEYDAPIESGHTVDGIDPAVQWTCRYESALIQPAREVLDIAPGEYAAGNRE</sequence>
<dbReference type="Proteomes" id="UP000595917">
    <property type="component" value="Chromosome"/>
</dbReference>
<dbReference type="EMBL" id="CP067089">
    <property type="protein sequence ID" value="QQO08782.1"/>
    <property type="molecule type" value="Genomic_DNA"/>
</dbReference>
<evidence type="ECO:0000313" key="3">
    <source>
        <dbReference type="Proteomes" id="UP000595917"/>
    </source>
</evidence>
<name>A0A7T7XM75_9SPIR</name>
<feature type="domain" description="DUF4261" evidence="1">
    <location>
        <begin position="2"/>
        <end position="77"/>
    </location>
</feature>
<dbReference type="AlphaFoldDB" id="A0A7T7XM75"/>
<evidence type="ECO:0000259" key="1">
    <source>
        <dbReference type="Pfam" id="PF14080"/>
    </source>
</evidence>
<dbReference type="Pfam" id="PF14080">
    <property type="entry name" value="DUF4261"/>
    <property type="match status" value="1"/>
</dbReference>
<protein>
    <submittedName>
        <fullName evidence="2">DUF4261 domain-containing protein</fullName>
    </submittedName>
</protein>
<evidence type="ECO:0000313" key="2">
    <source>
        <dbReference type="EMBL" id="QQO08782.1"/>
    </source>
</evidence>
<gene>
    <name evidence="2" type="ORF">JFL75_17915</name>
</gene>